<protein>
    <submittedName>
        <fullName evidence="1">Uncharacterized protein</fullName>
    </submittedName>
</protein>
<dbReference type="OrthoDB" id="5422293at2759"/>
<dbReference type="VEuPathDB" id="FungiDB:ASPWEDRAFT_176340"/>
<proteinExistence type="predicted"/>
<sequence length="254" mass="29891">MAPRNRPKPRITWWMRVRRFIYTFESPLRLRASLTRLSHRHKHPFLALLGLFLPLPAWHFRVPDQVPFKLLLNNIPLLQSRMTSADLTNMRSVPVWRARDTPIRSLYRIYEAMTAREYYAIGPEVEYFWYQARRSWAVHRIPDPRDPDPVRYAILACIAEELAKAFNWRLSLGMRRDRSKHIYRKTLEDALPPFAPETAPVWTKAVSAIDTELIADLPNDVLDQSGKLLLEEDGNSPVFAERNVITDTRHFYTI</sequence>
<accession>A0A1L9R8L4</accession>
<evidence type="ECO:0000313" key="1">
    <source>
        <dbReference type="EMBL" id="OJJ31251.1"/>
    </source>
</evidence>
<keyword evidence="2" id="KW-1185">Reference proteome</keyword>
<dbReference type="EMBL" id="KV878216">
    <property type="protein sequence ID" value="OJJ31251.1"/>
    <property type="molecule type" value="Genomic_DNA"/>
</dbReference>
<dbReference type="RefSeq" id="XP_040684928.1">
    <property type="nucleotide sequence ID" value="XM_040831490.1"/>
</dbReference>
<evidence type="ECO:0000313" key="2">
    <source>
        <dbReference type="Proteomes" id="UP000184383"/>
    </source>
</evidence>
<gene>
    <name evidence="1" type="ORF">ASPWEDRAFT_176340</name>
</gene>
<dbReference type="AlphaFoldDB" id="A0A1L9R8L4"/>
<dbReference type="Proteomes" id="UP000184383">
    <property type="component" value="Unassembled WGS sequence"/>
</dbReference>
<reference evidence="2" key="1">
    <citation type="journal article" date="2017" name="Genome Biol.">
        <title>Comparative genomics reveals high biological diversity and specific adaptations in the industrially and medically important fungal genus Aspergillus.</title>
        <authorList>
            <person name="de Vries R.P."/>
            <person name="Riley R."/>
            <person name="Wiebenga A."/>
            <person name="Aguilar-Osorio G."/>
            <person name="Amillis S."/>
            <person name="Uchima C.A."/>
            <person name="Anderluh G."/>
            <person name="Asadollahi M."/>
            <person name="Askin M."/>
            <person name="Barry K."/>
            <person name="Battaglia E."/>
            <person name="Bayram O."/>
            <person name="Benocci T."/>
            <person name="Braus-Stromeyer S.A."/>
            <person name="Caldana C."/>
            <person name="Canovas D."/>
            <person name="Cerqueira G.C."/>
            <person name="Chen F."/>
            <person name="Chen W."/>
            <person name="Choi C."/>
            <person name="Clum A."/>
            <person name="Dos Santos R.A."/>
            <person name="Damasio A.R."/>
            <person name="Diallinas G."/>
            <person name="Emri T."/>
            <person name="Fekete E."/>
            <person name="Flipphi M."/>
            <person name="Freyberg S."/>
            <person name="Gallo A."/>
            <person name="Gournas C."/>
            <person name="Habgood R."/>
            <person name="Hainaut M."/>
            <person name="Harispe M.L."/>
            <person name="Henrissat B."/>
            <person name="Hilden K.S."/>
            <person name="Hope R."/>
            <person name="Hossain A."/>
            <person name="Karabika E."/>
            <person name="Karaffa L."/>
            <person name="Karanyi Z."/>
            <person name="Krasevec N."/>
            <person name="Kuo A."/>
            <person name="Kusch H."/>
            <person name="LaButti K."/>
            <person name="Lagendijk E.L."/>
            <person name="Lapidus A."/>
            <person name="Levasseur A."/>
            <person name="Lindquist E."/>
            <person name="Lipzen A."/>
            <person name="Logrieco A.F."/>
            <person name="MacCabe A."/>
            <person name="Maekelae M.R."/>
            <person name="Malavazi I."/>
            <person name="Melin P."/>
            <person name="Meyer V."/>
            <person name="Mielnichuk N."/>
            <person name="Miskei M."/>
            <person name="Molnar A.P."/>
            <person name="Mule G."/>
            <person name="Ngan C.Y."/>
            <person name="Orejas M."/>
            <person name="Orosz E."/>
            <person name="Ouedraogo J.P."/>
            <person name="Overkamp K.M."/>
            <person name="Park H.-S."/>
            <person name="Perrone G."/>
            <person name="Piumi F."/>
            <person name="Punt P.J."/>
            <person name="Ram A.F."/>
            <person name="Ramon A."/>
            <person name="Rauscher S."/>
            <person name="Record E."/>
            <person name="Riano-Pachon D.M."/>
            <person name="Robert V."/>
            <person name="Roehrig J."/>
            <person name="Ruller R."/>
            <person name="Salamov A."/>
            <person name="Salih N.S."/>
            <person name="Samson R.A."/>
            <person name="Sandor E."/>
            <person name="Sanguinetti M."/>
            <person name="Schuetze T."/>
            <person name="Sepcic K."/>
            <person name="Shelest E."/>
            <person name="Sherlock G."/>
            <person name="Sophianopoulou V."/>
            <person name="Squina F.M."/>
            <person name="Sun H."/>
            <person name="Susca A."/>
            <person name="Todd R.B."/>
            <person name="Tsang A."/>
            <person name="Unkles S.E."/>
            <person name="van de Wiele N."/>
            <person name="van Rossen-Uffink D."/>
            <person name="Oliveira J.V."/>
            <person name="Vesth T.C."/>
            <person name="Visser J."/>
            <person name="Yu J.-H."/>
            <person name="Zhou M."/>
            <person name="Andersen M.R."/>
            <person name="Archer D.B."/>
            <person name="Baker S.E."/>
            <person name="Benoit I."/>
            <person name="Brakhage A.A."/>
            <person name="Braus G.H."/>
            <person name="Fischer R."/>
            <person name="Frisvad J.C."/>
            <person name="Goldman G.H."/>
            <person name="Houbraken J."/>
            <person name="Oakley B."/>
            <person name="Pocsi I."/>
            <person name="Scazzocchio C."/>
            <person name="Seiboth B."/>
            <person name="vanKuyk P.A."/>
            <person name="Wortman J."/>
            <person name="Dyer P.S."/>
            <person name="Grigoriev I.V."/>
        </authorList>
    </citation>
    <scope>NUCLEOTIDE SEQUENCE [LARGE SCALE GENOMIC DNA]</scope>
    <source>
        <strain evidence="2">DTO 134E9</strain>
    </source>
</reference>
<name>A0A1L9R8L4_ASPWE</name>
<dbReference type="GeneID" id="63747338"/>
<organism evidence="1 2">
    <name type="scientific">Aspergillus wentii DTO 134E9</name>
    <dbReference type="NCBI Taxonomy" id="1073089"/>
    <lineage>
        <taxon>Eukaryota</taxon>
        <taxon>Fungi</taxon>
        <taxon>Dikarya</taxon>
        <taxon>Ascomycota</taxon>
        <taxon>Pezizomycotina</taxon>
        <taxon>Eurotiomycetes</taxon>
        <taxon>Eurotiomycetidae</taxon>
        <taxon>Eurotiales</taxon>
        <taxon>Aspergillaceae</taxon>
        <taxon>Aspergillus</taxon>
        <taxon>Aspergillus subgen. Cremei</taxon>
    </lineage>
</organism>